<dbReference type="Pfam" id="PF04055">
    <property type="entry name" value="Radical_SAM"/>
    <property type="match status" value="1"/>
</dbReference>
<dbReference type="GO" id="GO:0005737">
    <property type="term" value="C:cytoplasm"/>
    <property type="evidence" value="ECO:0007669"/>
    <property type="project" value="TreeGrafter"/>
</dbReference>
<evidence type="ECO:0000256" key="10">
    <source>
        <dbReference type="ARBA" id="ARBA00023004"/>
    </source>
</evidence>
<evidence type="ECO:0000313" key="18">
    <source>
        <dbReference type="Proteomes" id="UP000600363"/>
    </source>
</evidence>
<dbReference type="Pfam" id="PF00583">
    <property type="entry name" value="Acetyltransf_1"/>
    <property type="match status" value="1"/>
</dbReference>
<dbReference type="InterPro" id="IPR058240">
    <property type="entry name" value="rSAM_sf"/>
</dbReference>
<dbReference type="PIRSF" id="PIRSF005669">
    <property type="entry name" value="Hist_AcTrfase_ELP3"/>
    <property type="match status" value="1"/>
</dbReference>
<dbReference type="InterPro" id="IPR007197">
    <property type="entry name" value="rSAM"/>
</dbReference>
<dbReference type="SUPFAM" id="SSF102114">
    <property type="entry name" value="Radical SAM enzymes"/>
    <property type="match status" value="1"/>
</dbReference>
<gene>
    <name evidence="17" type="ORF">HA299_02470</name>
</gene>
<dbReference type="CDD" id="cd01335">
    <property type="entry name" value="Radical_SAM"/>
    <property type="match status" value="1"/>
</dbReference>
<dbReference type="SUPFAM" id="SSF55729">
    <property type="entry name" value="Acyl-CoA N-acyltransferases (Nat)"/>
    <property type="match status" value="1"/>
</dbReference>
<dbReference type="EC" id="2.3.1.311" evidence="13"/>
<keyword evidence="5" id="KW-0808">Transferase</keyword>
<organism evidence="17 18">
    <name type="scientific">Methermicoccus shengliensis</name>
    <dbReference type="NCBI Taxonomy" id="660064"/>
    <lineage>
        <taxon>Archaea</taxon>
        <taxon>Methanobacteriati</taxon>
        <taxon>Methanobacteriota</taxon>
        <taxon>Stenosarchaea group</taxon>
        <taxon>Methanomicrobia</taxon>
        <taxon>Methanosarcinales</taxon>
        <taxon>Methermicoccaceae</taxon>
        <taxon>Methermicoccus</taxon>
    </lineage>
</organism>
<keyword evidence="11 15" id="KW-0411">Iron-sulfur</keyword>
<evidence type="ECO:0000256" key="9">
    <source>
        <dbReference type="ARBA" id="ARBA00022884"/>
    </source>
</evidence>
<accession>A0A832RW64</accession>
<dbReference type="InterPro" id="IPR006638">
    <property type="entry name" value="Elp3/MiaA/NifB-like_rSAM"/>
</dbReference>
<keyword evidence="4" id="KW-0820">tRNA-binding</keyword>
<keyword evidence="6" id="KW-0949">S-adenosyl-L-methionine</keyword>
<comment type="similarity">
    <text evidence="2">Belongs to the ELP3 family.</text>
</comment>
<dbReference type="Proteomes" id="UP000600363">
    <property type="component" value="Unassembled WGS sequence"/>
</dbReference>
<evidence type="ECO:0000256" key="8">
    <source>
        <dbReference type="ARBA" id="ARBA00022723"/>
    </source>
</evidence>
<evidence type="ECO:0000256" key="15">
    <source>
        <dbReference type="PIRSR" id="PIRSR005669-1"/>
    </source>
</evidence>
<dbReference type="NCBIfam" id="TIGR01211">
    <property type="entry name" value="ELP3"/>
    <property type="match status" value="1"/>
</dbReference>
<evidence type="ECO:0000256" key="14">
    <source>
        <dbReference type="ARBA" id="ARBA00047372"/>
    </source>
</evidence>
<sequence>MDTQMRRACEWICSQLKAHTTREDVLRLKREAAVRFKLKRLPKNSEVLEVAGNDRSVVELLQRKPTRTLSGVAVVAIMTSPHPCPHGVCVPCPGGPHTPYASPQSYVGKEPAARRAAQWGFDPYMQTSARLHQLSSIGHGVSKVELIVMGGTFTARPAAYQRWFVMRALQAMNEYPDNVQCQHVCPEGAASPEELAHAQRMNEVASVRCVGLTLETRPDWAREEHIDIALELGATKVELGVQSVFDDVLAAIERGHTVQDVARANQLLRDSGLKLGFHIMPALPCSSFERDIEMFRLLFSDERFMPDYLKIYPTLVIRGTRLYELMEQGEYTPMDTKRAVELLATVKPMLPPWVRVSRIQRDIPCQLVDAGVQKSNLRELVHREMKRRGTRCRCIRCREVGRGEGAEPRLMCESYGACGGTEHFISMEDPKRDVLFGFIRLRYPNEPHRAELFECALIRELHVYGKMVDIGERPSGTKWQHRGLGELLLRAAERRAAEDGFSSIAVLSGVGAREYYLQRGYERKGPYMVKQIGHEE</sequence>
<dbReference type="Gene3D" id="3.40.630.30">
    <property type="match status" value="1"/>
</dbReference>
<evidence type="ECO:0000256" key="7">
    <source>
        <dbReference type="ARBA" id="ARBA00022694"/>
    </source>
</evidence>
<keyword evidence="8 15" id="KW-0479">Metal-binding</keyword>
<dbReference type="SFLD" id="SFLDS00029">
    <property type="entry name" value="Radical_SAM"/>
    <property type="match status" value="1"/>
</dbReference>
<dbReference type="Pfam" id="PF16199">
    <property type="entry name" value="Radical_SAM_C"/>
    <property type="match status" value="1"/>
</dbReference>
<evidence type="ECO:0000256" key="11">
    <source>
        <dbReference type="ARBA" id="ARBA00023014"/>
    </source>
</evidence>
<comment type="caution">
    <text evidence="17">The sequence shown here is derived from an EMBL/GenBank/DDBJ whole genome shotgun (WGS) entry which is preliminary data.</text>
</comment>
<dbReference type="PANTHER" id="PTHR11135">
    <property type="entry name" value="HISTONE ACETYLTRANSFERASE-RELATED"/>
    <property type="match status" value="1"/>
</dbReference>
<dbReference type="SFLD" id="SFLDF00344">
    <property type="entry name" value="ELP3-like"/>
    <property type="match status" value="1"/>
</dbReference>
<keyword evidence="7" id="KW-0819">tRNA processing</keyword>
<evidence type="ECO:0000256" key="3">
    <source>
        <dbReference type="ARBA" id="ARBA00022485"/>
    </source>
</evidence>
<evidence type="ECO:0000256" key="6">
    <source>
        <dbReference type="ARBA" id="ARBA00022691"/>
    </source>
</evidence>
<dbReference type="SFLD" id="SFLDG01086">
    <property type="entry name" value="elongater_protein-like"/>
    <property type="match status" value="1"/>
</dbReference>
<evidence type="ECO:0000313" key="17">
    <source>
        <dbReference type="EMBL" id="HIH69476.1"/>
    </source>
</evidence>
<keyword evidence="3" id="KW-0004">4Fe-4S</keyword>
<feature type="binding site" evidence="15">
    <location>
        <position position="92"/>
    </location>
    <ligand>
        <name>[4Fe-4S] cluster</name>
        <dbReference type="ChEBI" id="CHEBI:49883"/>
        <note>4Fe-4S-S-AdoMet</note>
    </ligand>
</feature>
<dbReference type="Gene3D" id="3.30.750.200">
    <property type="match status" value="1"/>
</dbReference>
<comment type="catalytic activity">
    <reaction evidence="14">
        <text>uridine(34) in tRNA + acetyl-CoA + S-adenosyl-L-methionine + H2O = 5-(carboxymethyl)uridine(34) in tRNA + 5'-deoxyadenosine + L-methionine + CoA + 2 H(+)</text>
        <dbReference type="Rhea" id="RHEA:61020"/>
        <dbReference type="Rhea" id="RHEA-COMP:10407"/>
        <dbReference type="Rhea" id="RHEA-COMP:11727"/>
        <dbReference type="ChEBI" id="CHEBI:15377"/>
        <dbReference type="ChEBI" id="CHEBI:15378"/>
        <dbReference type="ChEBI" id="CHEBI:17319"/>
        <dbReference type="ChEBI" id="CHEBI:57287"/>
        <dbReference type="ChEBI" id="CHEBI:57288"/>
        <dbReference type="ChEBI" id="CHEBI:57844"/>
        <dbReference type="ChEBI" id="CHEBI:59789"/>
        <dbReference type="ChEBI" id="CHEBI:65315"/>
        <dbReference type="ChEBI" id="CHEBI:74882"/>
        <dbReference type="EC" id="2.3.1.311"/>
    </reaction>
    <physiologicalReaction direction="left-to-right" evidence="14">
        <dbReference type="Rhea" id="RHEA:61021"/>
    </physiologicalReaction>
</comment>
<feature type="binding site" evidence="15">
    <location>
        <position position="89"/>
    </location>
    <ligand>
        <name>[4Fe-4S] cluster</name>
        <dbReference type="ChEBI" id="CHEBI:49883"/>
        <note>4Fe-4S-S-AdoMet</note>
    </ligand>
</feature>
<dbReference type="GO" id="GO:0106261">
    <property type="term" value="F:tRNA uridine(34) acetyltransferase activity"/>
    <property type="evidence" value="ECO:0007669"/>
    <property type="project" value="UniProtKB-EC"/>
</dbReference>
<protein>
    <recommendedName>
        <fullName evidence="13">tRNA carboxymethyluridine synthase</fullName>
        <ecNumber evidence="13">2.3.1.311</ecNumber>
    </recommendedName>
</protein>
<evidence type="ECO:0000256" key="12">
    <source>
        <dbReference type="ARBA" id="ARBA00023315"/>
    </source>
</evidence>
<comment type="pathway">
    <text evidence="1">tRNA modification.</text>
</comment>
<dbReference type="PANTHER" id="PTHR11135:SF7">
    <property type="entry name" value="TRNA URIDINE(34) ACETYLTRANSFERASE"/>
    <property type="match status" value="1"/>
</dbReference>
<keyword evidence="9" id="KW-0694">RNA-binding</keyword>
<dbReference type="InterPro" id="IPR039661">
    <property type="entry name" value="ELP3"/>
</dbReference>
<dbReference type="GO" id="GO:0046872">
    <property type="term" value="F:metal ion binding"/>
    <property type="evidence" value="ECO:0007669"/>
    <property type="project" value="UniProtKB-KW"/>
</dbReference>
<evidence type="ECO:0000256" key="4">
    <source>
        <dbReference type="ARBA" id="ARBA00022555"/>
    </source>
</evidence>
<dbReference type="InterPro" id="IPR056591">
    <property type="entry name" value="ELP3-like_N"/>
</dbReference>
<evidence type="ECO:0000256" key="1">
    <source>
        <dbReference type="ARBA" id="ARBA00005217"/>
    </source>
</evidence>
<proteinExistence type="inferred from homology"/>
<dbReference type="InterPro" id="IPR000182">
    <property type="entry name" value="GNAT_dom"/>
</dbReference>
<feature type="binding site" evidence="15">
    <location>
        <position position="84"/>
    </location>
    <ligand>
        <name>[4Fe-4S] cluster</name>
        <dbReference type="ChEBI" id="CHEBI:49883"/>
        <note>4Fe-4S-S-AdoMet</note>
    </ligand>
</feature>
<dbReference type="GO" id="GO:0051539">
    <property type="term" value="F:4 iron, 4 sulfur cluster binding"/>
    <property type="evidence" value="ECO:0007669"/>
    <property type="project" value="UniProtKB-KW"/>
</dbReference>
<dbReference type="EMBL" id="DUIH01000009">
    <property type="protein sequence ID" value="HIH69476.1"/>
    <property type="molecule type" value="Genomic_DNA"/>
</dbReference>
<dbReference type="InterPro" id="IPR034687">
    <property type="entry name" value="ELP3-like"/>
</dbReference>
<dbReference type="InterPro" id="IPR032432">
    <property type="entry name" value="Radical_SAM_C"/>
</dbReference>
<dbReference type="InterPro" id="IPR016181">
    <property type="entry name" value="Acyl_CoA_acyltransferase"/>
</dbReference>
<comment type="cofactor">
    <cofactor evidence="15">
        <name>[4Fe-4S] cluster</name>
        <dbReference type="ChEBI" id="CHEBI:49883"/>
    </cofactor>
    <text evidence="15">Binds 1 [4Fe-4S] cluster. The cluster is coordinated with 3 cysteines and an exchangeable S-adenosyl-L-methionine.</text>
</comment>
<dbReference type="Pfam" id="PF23613">
    <property type="entry name" value="ELP3_N"/>
    <property type="match status" value="1"/>
</dbReference>
<dbReference type="AlphaFoldDB" id="A0A832RW64"/>
<dbReference type="GO" id="GO:0000049">
    <property type="term" value="F:tRNA binding"/>
    <property type="evidence" value="ECO:0007669"/>
    <property type="project" value="UniProtKB-KW"/>
</dbReference>
<feature type="domain" description="Elp3/MiaA/NifB-like radical SAM core" evidence="16">
    <location>
        <begin position="74"/>
        <end position="345"/>
    </location>
</feature>
<dbReference type="GO" id="GO:0002926">
    <property type="term" value="P:tRNA wobble base 5-methoxycarbonylmethyl-2-thiouridinylation"/>
    <property type="evidence" value="ECO:0007669"/>
    <property type="project" value="TreeGrafter"/>
</dbReference>
<evidence type="ECO:0000256" key="2">
    <source>
        <dbReference type="ARBA" id="ARBA00005494"/>
    </source>
</evidence>
<evidence type="ECO:0000256" key="13">
    <source>
        <dbReference type="ARBA" id="ARBA00044771"/>
    </source>
</evidence>
<name>A0A832RW64_9EURY</name>
<evidence type="ECO:0000256" key="5">
    <source>
        <dbReference type="ARBA" id="ARBA00022679"/>
    </source>
</evidence>
<evidence type="ECO:0000259" key="16">
    <source>
        <dbReference type="SMART" id="SM00729"/>
    </source>
</evidence>
<reference evidence="17" key="1">
    <citation type="journal article" date="2020" name="bioRxiv">
        <title>A rank-normalized archaeal taxonomy based on genome phylogeny resolves widespread incomplete and uneven classifications.</title>
        <authorList>
            <person name="Rinke C."/>
            <person name="Chuvochina M."/>
            <person name="Mussig A.J."/>
            <person name="Chaumeil P.-A."/>
            <person name="Waite D.W."/>
            <person name="Whitman W.B."/>
            <person name="Parks D.H."/>
            <person name="Hugenholtz P."/>
        </authorList>
    </citation>
    <scope>NUCLEOTIDE SEQUENCE</scope>
    <source>
        <strain evidence="17">UBA12518</strain>
    </source>
</reference>
<keyword evidence="12" id="KW-0012">Acyltransferase</keyword>
<dbReference type="SMART" id="SM00729">
    <property type="entry name" value="Elp3"/>
    <property type="match status" value="1"/>
</dbReference>
<keyword evidence="10 15" id="KW-0408">Iron</keyword>